<dbReference type="PROSITE" id="PS00108">
    <property type="entry name" value="PROTEIN_KINASE_ST"/>
    <property type="match status" value="1"/>
</dbReference>
<dbReference type="SUPFAM" id="SSF48371">
    <property type="entry name" value="ARM repeat"/>
    <property type="match status" value="1"/>
</dbReference>
<keyword evidence="2 5" id="KW-0547">Nucleotide-binding</keyword>
<keyword evidence="4 5" id="KW-0067">ATP-binding</keyword>
<feature type="domain" description="Protein kinase" evidence="7">
    <location>
        <begin position="209"/>
        <end position="458"/>
    </location>
</feature>
<dbReference type="Proteomes" id="UP001152885">
    <property type="component" value="Unassembled WGS sequence"/>
</dbReference>
<name>A0A9W4TTB9_9ASCO</name>
<evidence type="ECO:0000313" key="8">
    <source>
        <dbReference type="EMBL" id="CAI5756522.1"/>
    </source>
</evidence>
<evidence type="ECO:0000256" key="1">
    <source>
        <dbReference type="ARBA" id="ARBA00022679"/>
    </source>
</evidence>
<dbReference type="InterPro" id="IPR008271">
    <property type="entry name" value="Ser/Thr_kinase_AS"/>
</dbReference>
<dbReference type="PROSITE" id="PS00107">
    <property type="entry name" value="PROTEIN_KINASE_ATP"/>
    <property type="match status" value="1"/>
</dbReference>
<feature type="binding site" evidence="5">
    <location>
        <position position="238"/>
    </location>
    <ligand>
        <name>ATP</name>
        <dbReference type="ChEBI" id="CHEBI:30616"/>
    </ligand>
</feature>
<feature type="compositionally biased region" description="Polar residues" evidence="6">
    <location>
        <begin position="35"/>
        <end position="46"/>
    </location>
</feature>
<dbReference type="InterPro" id="IPR017441">
    <property type="entry name" value="Protein_kinase_ATP_BS"/>
</dbReference>
<dbReference type="OrthoDB" id="8693905at2759"/>
<dbReference type="SUPFAM" id="SSF56112">
    <property type="entry name" value="Protein kinase-like (PK-like)"/>
    <property type="match status" value="1"/>
</dbReference>
<evidence type="ECO:0000256" key="3">
    <source>
        <dbReference type="ARBA" id="ARBA00022777"/>
    </source>
</evidence>
<proteinExistence type="predicted"/>
<accession>A0A9W4TTB9</accession>
<evidence type="ECO:0000256" key="2">
    <source>
        <dbReference type="ARBA" id="ARBA00022741"/>
    </source>
</evidence>
<dbReference type="Gene3D" id="1.10.510.10">
    <property type="entry name" value="Transferase(Phosphotransferase) domain 1"/>
    <property type="match status" value="1"/>
</dbReference>
<dbReference type="EMBL" id="CANTUO010000001">
    <property type="protein sequence ID" value="CAI5756522.1"/>
    <property type="molecule type" value="Genomic_DNA"/>
</dbReference>
<dbReference type="InterPro" id="IPR050538">
    <property type="entry name" value="MAP_kinase_kinase_kinase"/>
</dbReference>
<evidence type="ECO:0000256" key="6">
    <source>
        <dbReference type="SAM" id="MobiDB-lite"/>
    </source>
</evidence>
<dbReference type="GO" id="GO:0005737">
    <property type="term" value="C:cytoplasm"/>
    <property type="evidence" value="ECO:0007669"/>
    <property type="project" value="TreeGrafter"/>
</dbReference>
<feature type="region of interest" description="Disordered" evidence="6">
    <location>
        <begin position="21"/>
        <end position="46"/>
    </location>
</feature>
<dbReference type="InterPro" id="IPR000719">
    <property type="entry name" value="Prot_kinase_dom"/>
</dbReference>
<dbReference type="PROSITE" id="PS50011">
    <property type="entry name" value="PROTEIN_KINASE_DOM"/>
    <property type="match status" value="1"/>
</dbReference>
<evidence type="ECO:0000256" key="5">
    <source>
        <dbReference type="PROSITE-ProRule" id="PRU10141"/>
    </source>
</evidence>
<gene>
    <name evidence="8" type="ORF">CANVERA_P1040</name>
</gene>
<evidence type="ECO:0000259" key="7">
    <source>
        <dbReference type="PROSITE" id="PS50011"/>
    </source>
</evidence>
<dbReference type="SMART" id="SM00220">
    <property type="entry name" value="S_TKc"/>
    <property type="match status" value="1"/>
</dbReference>
<dbReference type="GO" id="GO:0030447">
    <property type="term" value="P:filamentous growth"/>
    <property type="evidence" value="ECO:0007669"/>
    <property type="project" value="UniProtKB-ARBA"/>
</dbReference>
<feature type="compositionally biased region" description="Low complexity" evidence="6">
    <location>
        <begin position="24"/>
        <end position="34"/>
    </location>
</feature>
<evidence type="ECO:0000256" key="4">
    <source>
        <dbReference type="ARBA" id="ARBA00022840"/>
    </source>
</evidence>
<organism evidence="8 9">
    <name type="scientific">Candida verbasci</name>
    <dbReference type="NCBI Taxonomy" id="1227364"/>
    <lineage>
        <taxon>Eukaryota</taxon>
        <taxon>Fungi</taxon>
        <taxon>Dikarya</taxon>
        <taxon>Ascomycota</taxon>
        <taxon>Saccharomycotina</taxon>
        <taxon>Pichiomycetes</taxon>
        <taxon>Debaryomycetaceae</taxon>
        <taxon>Candida/Lodderomyces clade</taxon>
        <taxon>Candida</taxon>
    </lineage>
</organism>
<dbReference type="GO" id="GO:0005524">
    <property type="term" value="F:ATP binding"/>
    <property type="evidence" value="ECO:0007669"/>
    <property type="project" value="UniProtKB-UniRule"/>
</dbReference>
<keyword evidence="1" id="KW-0808">Transferase</keyword>
<dbReference type="AlphaFoldDB" id="A0A9W4TTB9"/>
<dbReference type="PANTHER" id="PTHR48016:SF4">
    <property type="entry name" value="PROTEIN KINASE DOMAIN-CONTAINING PROTEIN"/>
    <property type="match status" value="1"/>
</dbReference>
<dbReference type="CDD" id="cd06627">
    <property type="entry name" value="STKc_Cdc7_like"/>
    <property type="match status" value="1"/>
</dbReference>
<dbReference type="FunFam" id="1.10.510.10:FF:000571">
    <property type="entry name" value="Maternal embryonic leucine zipper kinase"/>
    <property type="match status" value="1"/>
</dbReference>
<keyword evidence="3" id="KW-0418">Kinase</keyword>
<dbReference type="GO" id="GO:0004709">
    <property type="term" value="F:MAP kinase kinase kinase activity"/>
    <property type="evidence" value="ECO:0007669"/>
    <property type="project" value="TreeGrafter"/>
</dbReference>
<evidence type="ECO:0000313" key="9">
    <source>
        <dbReference type="Proteomes" id="UP001152885"/>
    </source>
</evidence>
<dbReference type="FunFam" id="3.30.200.20:FF:000042">
    <property type="entry name" value="Aurora kinase A"/>
    <property type="match status" value="1"/>
</dbReference>
<dbReference type="Pfam" id="PF00069">
    <property type="entry name" value="Pkinase"/>
    <property type="match status" value="1"/>
</dbReference>
<dbReference type="InterPro" id="IPR011989">
    <property type="entry name" value="ARM-like"/>
</dbReference>
<comment type="caution">
    <text evidence="8">The sequence shown here is derived from an EMBL/GenBank/DDBJ whole genome shotgun (WGS) entry which is preliminary data.</text>
</comment>
<dbReference type="PANTHER" id="PTHR48016">
    <property type="entry name" value="MAP KINASE KINASE KINASE SSK2-RELATED-RELATED"/>
    <property type="match status" value="1"/>
</dbReference>
<keyword evidence="9" id="KW-1185">Reference proteome</keyword>
<reference evidence="8" key="1">
    <citation type="submission" date="2022-12" db="EMBL/GenBank/DDBJ databases">
        <authorList>
            <person name="Brejova B."/>
        </authorList>
    </citation>
    <scope>NUCLEOTIDE SEQUENCE</scope>
</reference>
<dbReference type="InterPro" id="IPR011009">
    <property type="entry name" value="Kinase-like_dom_sf"/>
</dbReference>
<dbReference type="InterPro" id="IPR016024">
    <property type="entry name" value="ARM-type_fold"/>
</dbReference>
<dbReference type="Gene3D" id="1.25.10.10">
    <property type="entry name" value="Leucine-rich Repeat Variant"/>
    <property type="match status" value="1"/>
</dbReference>
<sequence length="1122" mass="127853">MTNIHQFSQLKDIGELPTHISLKSSTTNSNSNSTQPITNETTSNKQGTLLKYQENVNEEEDLEFIDDLSFSKFSNFSGKSSSVIFNNNKTRLINSSNSHSNSPFVKKIKQDLNLNFGEDRKIPTQSHFVFPITEENSKEGSSLLEERNKQFDQEILKAEKLREKHANQLNKVNSTPKHQRTSSVKVSLTPAQKFEKRPNTHSSNALNDFKFHNLVGNGAFASVYKATNLKTNQIIAIKQIRLEQDQDVAVLMGEIDLLKILKHPNIVKYHGFVKTSDSLNILLEYCAGGSLRQLYKKNNSGLAEMQIVNYTKQVIQGLAYLHDQGVVHRDVKAANVLLTENGDVKLADFGVATKVNNSHFTLVGTPNWMAPETILGGDGLCTASDIWSLGATIIELFTTYPPYHDLNAMATLHAIGTDEHPPLPKNISSLAREFLLECFQKQPNLRISARLLLKHNWLNQDINRTKSSHPLNKPRPSMDLKSIKTYTENNEDNWDHDFSEIKIPKNLESTRIHSLEIEDENSSIIPTKFSKHELLNKFAESESEDLDSVEMGNTNYGSLKINNMVVNDVDESDPFSNIQMENFDTNEIEIQNKMEYMVTRLARKLEQAHQGNEDAIASMVKITGRMLHLIKKYPISHDTFIRDHGVLSLLELLESFQDFSKQQQLWYHSLSILNYIFENSIDQLESFCFLGGIPTVAQFRSGSYDVQVRLQVARFIKCLNCSDKALSMFVSCGGLRLVSKFVEEDFDSTPMFPLVAIDCIHNVLKNDLSRSKSDLCRILSKHGVIFWFVVLLNRLVKFDRNRTDIRNTIEKIMDIIKYFSQSETRVRITIASADLFKLCMKLHGKLETAAHQLIMLKFLKSMSCISDVLKYLYRAEIVEFLVHVLEKFTPSTTGYKEVINVTGPILYNCLSLNHIKESEFISLGGLPYLKALSMINLPFRQFVLPILCEFVHCEGQTRNELKKNEILNVYFNLLLDPYWQSNALDSIYHWYQKDSKYVKLDSPMAADCLIGGFLLPKVSSLESTLEIYLQLITVNTNLTRIMSDLNIMNNILMKLAIYKKNPVIELQLMKILRFLIIFSLNEDNSDLKRISRAIINTLESLNSRSTSVLVDEVATEILTILS</sequence>
<protein>
    <recommendedName>
        <fullName evidence="7">Protein kinase domain-containing protein</fullName>
    </recommendedName>
</protein>